<dbReference type="Proteomes" id="UP001163823">
    <property type="component" value="Chromosome 7"/>
</dbReference>
<dbReference type="PANTHER" id="PTHR31170">
    <property type="entry name" value="BNAC04G53230D PROTEIN"/>
    <property type="match status" value="1"/>
</dbReference>
<dbReference type="PANTHER" id="PTHR31170:SF9">
    <property type="entry name" value="PROTEIN, PUTATIVE (DUF247)-RELATED"/>
    <property type="match status" value="1"/>
</dbReference>
<comment type="caution">
    <text evidence="2">The sequence shown here is derived from an EMBL/GenBank/DDBJ whole genome shotgun (WGS) entry which is preliminary data.</text>
</comment>
<keyword evidence="1" id="KW-0472">Membrane</keyword>
<dbReference type="Pfam" id="PF03140">
    <property type="entry name" value="DUF247"/>
    <property type="match status" value="1"/>
</dbReference>
<feature type="transmembrane region" description="Helical" evidence="1">
    <location>
        <begin position="435"/>
        <end position="456"/>
    </location>
</feature>
<evidence type="ECO:0000313" key="2">
    <source>
        <dbReference type="EMBL" id="KAJ7962027.1"/>
    </source>
</evidence>
<proteinExistence type="predicted"/>
<dbReference type="EMBL" id="JARAOO010000007">
    <property type="protein sequence ID" value="KAJ7962027.1"/>
    <property type="molecule type" value="Genomic_DNA"/>
</dbReference>
<name>A0AAD7LQ43_QUISA</name>
<evidence type="ECO:0000256" key="1">
    <source>
        <dbReference type="SAM" id="Phobius"/>
    </source>
</evidence>
<organism evidence="2 3">
    <name type="scientific">Quillaja saponaria</name>
    <name type="common">Soap bark tree</name>
    <dbReference type="NCBI Taxonomy" id="32244"/>
    <lineage>
        <taxon>Eukaryota</taxon>
        <taxon>Viridiplantae</taxon>
        <taxon>Streptophyta</taxon>
        <taxon>Embryophyta</taxon>
        <taxon>Tracheophyta</taxon>
        <taxon>Spermatophyta</taxon>
        <taxon>Magnoliopsida</taxon>
        <taxon>eudicotyledons</taxon>
        <taxon>Gunneridae</taxon>
        <taxon>Pentapetalae</taxon>
        <taxon>rosids</taxon>
        <taxon>fabids</taxon>
        <taxon>Fabales</taxon>
        <taxon>Quillajaceae</taxon>
        <taxon>Quillaja</taxon>
    </lineage>
</organism>
<evidence type="ECO:0000313" key="3">
    <source>
        <dbReference type="Proteomes" id="UP001163823"/>
    </source>
</evidence>
<gene>
    <name evidence="2" type="ORF">O6P43_017311</name>
</gene>
<protein>
    <submittedName>
        <fullName evidence="2">Uncharacterized protein</fullName>
    </submittedName>
</protein>
<accession>A0AAD7LQ43</accession>
<reference evidence="2" key="1">
    <citation type="journal article" date="2023" name="Science">
        <title>Elucidation of the pathway for biosynthesis of saponin adjuvants from the soapbark tree.</title>
        <authorList>
            <person name="Reed J."/>
            <person name="Orme A."/>
            <person name="El-Demerdash A."/>
            <person name="Owen C."/>
            <person name="Martin L.B.B."/>
            <person name="Misra R.C."/>
            <person name="Kikuchi S."/>
            <person name="Rejzek M."/>
            <person name="Martin A.C."/>
            <person name="Harkess A."/>
            <person name="Leebens-Mack J."/>
            <person name="Louveau T."/>
            <person name="Stephenson M.J."/>
            <person name="Osbourn A."/>
        </authorList>
    </citation>
    <scope>NUCLEOTIDE SEQUENCE</scope>
    <source>
        <strain evidence="2">S10</strain>
    </source>
</reference>
<keyword evidence="1" id="KW-0812">Transmembrane</keyword>
<keyword evidence="1" id="KW-1133">Transmembrane helix</keyword>
<dbReference type="AlphaFoldDB" id="A0AAD7LQ43"/>
<dbReference type="KEGG" id="qsa:O6P43_017311"/>
<sequence length="461" mass="54042">MVDSSDNDTDIALDESESKFQHIIDIPKKHKDLCIYRVPSNLRQLNPKAYTPQLVSIGPFHHRKPEFIAMEKQKERYYSEFQKRIKSDRPFGKFKDYIGEEDIQKCYADKIILRNNKFDKMIEFDAVFIMEFFLRLKDQHKEKDHYKDDYVLSNPWLKEGICLDLILLENQLPIHVLNELYTFLDEEEREYCTFLDLACKCGFFQPPNIETMVCKCFPSAKEYPEQENRCQHKPTNDAKHLLDLLRCFYIPIDLTPNSLEDSNYHISYNATKLRDSGISFKAVQGRYLLDIKFKNHCCLFWLFSFLTCFKSAKIAKACLELPKLIIDDGTECKFRNLIALEQCHHPGYLYICNYVSLIDGLIETKEDVDFLLGKKVIVNYLGGNRAVAKLVNSLCRELTIDSRCYEEKIKELNAHYDSCCNLTMMTLRSVYLKDLWRISSTIVGLAVLAFTFVNFFRATLK</sequence>
<keyword evidence="3" id="KW-1185">Reference proteome</keyword>
<dbReference type="InterPro" id="IPR004158">
    <property type="entry name" value="DUF247_pln"/>
</dbReference>